<evidence type="ECO:0000313" key="2">
    <source>
        <dbReference type="EMBL" id="VDI40861.1"/>
    </source>
</evidence>
<keyword evidence="3" id="KW-1185">Reference proteome</keyword>
<comment type="caution">
    <text evidence="2">The sequence shown here is derived from an EMBL/GenBank/DDBJ whole genome shotgun (WGS) entry which is preliminary data.</text>
</comment>
<feature type="region of interest" description="Disordered" evidence="1">
    <location>
        <begin position="45"/>
        <end position="80"/>
    </location>
</feature>
<organism evidence="2 3">
    <name type="scientific">Mytilus galloprovincialis</name>
    <name type="common">Mediterranean mussel</name>
    <dbReference type="NCBI Taxonomy" id="29158"/>
    <lineage>
        <taxon>Eukaryota</taxon>
        <taxon>Metazoa</taxon>
        <taxon>Spiralia</taxon>
        <taxon>Lophotrochozoa</taxon>
        <taxon>Mollusca</taxon>
        <taxon>Bivalvia</taxon>
        <taxon>Autobranchia</taxon>
        <taxon>Pteriomorphia</taxon>
        <taxon>Mytilida</taxon>
        <taxon>Mytiloidea</taxon>
        <taxon>Mytilidae</taxon>
        <taxon>Mytilinae</taxon>
        <taxon>Mytilus</taxon>
    </lineage>
</organism>
<reference evidence="2" key="1">
    <citation type="submission" date="2018-11" db="EMBL/GenBank/DDBJ databases">
        <authorList>
            <person name="Alioto T."/>
            <person name="Alioto T."/>
        </authorList>
    </citation>
    <scope>NUCLEOTIDE SEQUENCE</scope>
</reference>
<evidence type="ECO:0000256" key="1">
    <source>
        <dbReference type="SAM" id="MobiDB-lite"/>
    </source>
</evidence>
<dbReference type="AlphaFoldDB" id="A0A8B6EY30"/>
<dbReference type="OrthoDB" id="6199321at2759"/>
<proteinExistence type="predicted"/>
<name>A0A8B6EY30_MYTGA</name>
<dbReference type="EMBL" id="UYJE01005832">
    <property type="protein sequence ID" value="VDI40861.1"/>
    <property type="molecule type" value="Genomic_DNA"/>
</dbReference>
<sequence length="80" mass="8841">MTNHTFGCGGKIENAVSGILYRANATLLFDGNEFHLIDNSMHQIKDSTNGPTIKEQNNKIDNSKDNSPINMEMEVDITVS</sequence>
<accession>A0A8B6EY30</accession>
<evidence type="ECO:0000313" key="3">
    <source>
        <dbReference type="Proteomes" id="UP000596742"/>
    </source>
</evidence>
<protein>
    <submittedName>
        <fullName evidence="2">Uncharacterized protein</fullName>
    </submittedName>
</protein>
<dbReference type="Proteomes" id="UP000596742">
    <property type="component" value="Unassembled WGS sequence"/>
</dbReference>
<feature type="compositionally biased region" description="Polar residues" evidence="1">
    <location>
        <begin position="45"/>
        <end position="55"/>
    </location>
</feature>
<gene>
    <name evidence="2" type="ORF">MGAL_10B020946</name>
</gene>